<keyword evidence="2" id="KW-1185">Reference proteome</keyword>
<protein>
    <submittedName>
        <fullName evidence="1">Uncharacterized protein</fullName>
    </submittedName>
</protein>
<reference evidence="1" key="1">
    <citation type="submission" date="2022-10" db="EMBL/GenBank/DDBJ databases">
        <authorList>
            <person name="Hyden B.L."/>
            <person name="Feng K."/>
            <person name="Yates T."/>
            <person name="Jawdy S."/>
            <person name="Smart L.B."/>
            <person name="Muchero W."/>
        </authorList>
    </citation>
    <scope>NUCLEOTIDE SEQUENCE</scope>
    <source>
        <tissue evidence="1">Shoot tip</tissue>
    </source>
</reference>
<evidence type="ECO:0000313" key="1">
    <source>
        <dbReference type="EMBL" id="KAJ6365979.1"/>
    </source>
</evidence>
<dbReference type="Proteomes" id="UP001141253">
    <property type="component" value="Chromosome 7"/>
</dbReference>
<dbReference type="EMBL" id="JAPFFI010000014">
    <property type="protein sequence ID" value="KAJ6365979.1"/>
    <property type="molecule type" value="Genomic_DNA"/>
</dbReference>
<evidence type="ECO:0000313" key="2">
    <source>
        <dbReference type="Proteomes" id="UP001141253"/>
    </source>
</evidence>
<comment type="caution">
    <text evidence="1">The sequence shown here is derived from an EMBL/GenBank/DDBJ whole genome shotgun (WGS) entry which is preliminary data.</text>
</comment>
<reference evidence="1" key="2">
    <citation type="journal article" date="2023" name="Int. J. Mol. Sci.">
        <title>De Novo Assembly and Annotation of 11 Diverse Shrub Willow (Salix) Genomes Reveals Novel Gene Organization in Sex-Linked Regions.</title>
        <authorList>
            <person name="Hyden B."/>
            <person name="Feng K."/>
            <person name="Yates T.B."/>
            <person name="Jawdy S."/>
            <person name="Cereghino C."/>
            <person name="Smart L.B."/>
            <person name="Muchero W."/>
        </authorList>
    </citation>
    <scope>NUCLEOTIDE SEQUENCE</scope>
    <source>
        <tissue evidence="1">Shoot tip</tissue>
    </source>
</reference>
<name>A0ABQ9AXR0_9ROSI</name>
<accession>A0ABQ9AXR0</accession>
<gene>
    <name evidence="1" type="ORF">OIU77_002530</name>
</gene>
<sequence length="83" mass="8912">MPSAPVKAKVVLAAEKVLVKRWVPIKERVDPMLLETDVGEWTVVKKRNGKSRVANDNVVSVTSLGDPVCSVGIDVDPLCGVTT</sequence>
<proteinExistence type="predicted"/>
<organism evidence="1 2">
    <name type="scientific">Salix suchowensis</name>
    <dbReference type="NCBI Taxonomy" id="1278906"/>
    <lineage>
        <taxon>Eukaryota</taxon>
        <taxon>Viridiplantae</taxon>
        <taxon>Streptophyta</taxon>
        <taxon>Embryophyta</taxon>
        <taxon>Tracheophyta</taxon>
        <taxon>Spermatophyta</taxon>
        <taxon>Magnoliopsida</taxon>
        <taxon>eudicotyledons</taxon>
        <taxon>Gunneridae</taxon>
        <taxon>Pentapetalae</taxon>
        <taxon>rosids</taxon>
        <taxon>fabids</taxon>
        <taxon>Malpighiales</taxon>
        <taxon>Salicaceae</taxon>
        <taxon>Saliceae</taxon>
        <taxon>Salix</taxon>
    </lineage>
</organism>